<name>A0ABS8UUT0_DATST</name>
<accession>A0ABS8UUT0</accession>
<evidence type="ECO:0000313" key="2">
    <source>
        <dbReference type="EMBL" id="MCD9638546.1"/>
    </source>
</evidence>
<proteinExistence type="predicted"/>
<keyword evidence="3" id="KW-1185">Reference proteome</keyword>
<feature type="compositionally biased region" description="Acidic residues" evidence="1">
    <location>
        <begin position="198"/>
        <end position="211"/>
    </location>
</feature>
<dbReference type="PANTHER" id="PTHR31348">
    <property type="entry name" value="EID1-LIKE F-BOX PROTEIN 2-RELATED"/>
    <property type="match status" value="1"/>
</dbReference>
<protein>
    <submittedName>
        <fullName evidence="2">Uncharacterized protein</fullName>
    </submittedName>
</protein>
<dbReference type="EMBL" id="JACEIK010002721">
    <property type="protein sequence ID" value="MCD9638546.1"/>
    <property type="molecule type" value="Genomic_DNA"/>
</dbReference>
<gene>
    <name evidence="2" type="ORF">HAX54_022567</name>
</gene>
<comment type="caution">
    <text evidence="2">The sequence shown here is derived from an EMBL/GenBank/DDBJ whole genome shotgun (WGS) entry which is preliminary data.</text>
</comment>
<dbReference type="PANTHER" id="PTHR31348:SF3">
    <property type="entry name" value="EID1-LIKE F-BOX PROTEIN 3"/>
    <property type="match status" value="1"/>
</dbReference>
<reference evidence="2 3" key="1">
    <citation type="journal article" date="2021" name="BMC Genomics">
        <title>Datura genome reveals duplications of psychoactive alkaloid biosynthetic genes and high mutation rate following tissue culture.</title>
        <authorList>
            <person name="Rajewski A."/>
            <person name="Carter-House D."/>
            <person name="Stajich J."/>
            <person name="Litt A."/>
        </authorList>
    </citation>
    <scope>NUCLEOTIDE SEQUENCE [LARGE SCALE GENOMIC DNA]</scope>
    <source>
        <strain evidence="2">AR-01</strain>
    </source>
</reference>
<evidence type="ECO:0000256" key="1">
    <source>
        <dbReference type="SAM" id="MobiDB-lite"/>
    </source>
</evidence>
<organism evidence="2 3">
    <name type="scientific">Datura stramonium</name>
    <name type="common">Jimsonweed</name>
    <name type="synonym">Common thornapple</name>
    <dbReference type="NCBI Taxonomy" id="4076"/>
    <lineage>
        <taxon>Eukaryota</taxon>
        <taxon>Viridiplantae</taxon>
        <taxon>Streptophyta</taxon>
        <taxon>Embryophyta</taxon>
        <taxon>Tracheophyta</taxon>
        <taxon>Spermatophyta</taxon>
        <taxon>Magnoliopsida</taxon>
        <taxon>eudicotyledons</taxon>
        <taxon>Gunneridae</taxon>
        <taxon>Pentapetalae</taxon>
        <taxon>asterids</taxon>
        <taxon>lamiids</taxon>
        <taxon>Solanales</taxon>
        <taxon>Solanaceae</taxon>
        <taxon>Solanoideae</taxon>
        <taxon>Datureae</taxon>
        <taxon>Datura</taxon>
    </lineage>
</organism>
<dbReference type="InterPro" id="IPR040267">
    <property type="entry name" value="EID1-like"/>
</dbReference>
<evidence type="ECO:0000313" key="3">
    <source>
        <dbReference type="Proteomes" id="UP000823775"/>
    </source>
</evidence>
<sequence length="229" mass="25745">MKWDVHALCQTTSVNRKLCALVKRLLWKDMCIYRAPRMISSLMDGTPNGRTGGEWDALAKLLFFCCGCNSTRHFQMDQPYLGHFVKSSRFSKTSGRSFLVKRCRTDLLGVFEGFTNSKTRACLIRRQLEVEEGVRCPFYGGRVWSKTAARLVPRSATRRLGKLENELEYFVCVNGHLHGSSWLVPLSSDEDANKDTNDDKEEDDDGEDDDANQIGSNGSVSDQSDGPTS</sequence>
<feature type="compositionally biased region" description="Polar residues" evidence="1">
    <location>
        <begin position="213"/>
        <end position="229"/>
    </location>
</feature>
<dbReference type="Proteomes" id="UP000823775">
    <property type="component" value="Unassembled WGS sequence"/>
</dbReference>
<feature type="region of interest" description="Disordered" evidence="1">
    <location>
        <begin position="184"/>
        <end position="229"/>
    </location>
</feature>